<dbReference type="InterPro" id="IPR000182">
    <property type="entry name" value="GNAT_dom"/>
</dbReference>
<dbReference type="EMBL" id="BOOO01000001">
    <property type="protein sequence ID" value="GII26580.1"/>
    <property type="molecule type" value="Genomic_DNA"/>
</dbReference>
<dbReference type="Proteomes" id="UP000650628">
    <property type="component" value="Unassembled WGS sequence"/>
</dbReference>
<evidence type="ECO:0000313" key="3">
    <source>
        <dbReference type="Proteomes" id="UP000650628"/>
    </source>
</evidence>
<dbReference type="GO" id="GO:0016747">
    <property type="term" value="F:acyltransferase activity, transferring groups other than amino-acyl groups"/>
    <property type="evidence" value="ECO:0007669"/>
    <property type="project" value="InterPro"/>
</dbReference>
<dbReference type="Gene3D" id="3.40.630.30">
    <property type="match status" value="1"/>
</dbReference>
<comment type="caution">
    <text evidence="2">The sequence shown here is derived from an EMBL/GenBank/DDBJ whole genome shotgun (WGS) entry which is preliminary data.</text>
</comment>
<dbReference type="RefSeq" id="WP_203950703.1">
    <property type="nucleotide sequence ID" value="NZ_BOOO01000001.1"/>
</dbReference>
<proteinExistence type="predicted"/>
<keyword evidence="3" id="KW-1185">Reference proteome</keyword>
<feature type="domain" description="N-acetyltransferase" evidence="1">
    <location>
        <begin position="131"/>
        <end position="277"/>
    </location>
</feature>
<evidence type="ECO:0000313" key="2">
    <source>
        <dbReference type="EMBL" id="GII26580.1"/>
    </source>
</evidence>
<dbReference type="InterPro" id="IPR016181">
    <property type="entry name" value="Acyl_CoA_acyltransferase"/>
</dbReference>
<name>A0A8J3TSN9_9ACTN</name>
<gene>
    <name evidence="2" type="ORF">Pmi06nite_00220</name>
</gene>
<dbReference type="AlphaFoldDB" id="A0A8J3TSN9"/>
<accession>A0A8J3TSN9</accession>
<sequence>MNPLAAVAELAEAESLYALVAHAPEPARSSLGIASARIGGGVALSMRHDSTGYWSKALGFGFDEPVGHKLIAEVCDFYREQASPGAVLQIAPACLPPEWPGICAAQNISAGSTWVKLVRAADTGTFPQVRTDLRVAAVGKDEVAEWAAVLLRGFGMAVEDMAPVLVHGVESGRFRAYAAWSGHDMVGAANLRIHGDTASFFGASTLPEHRGGGAQSALLAARARDAAASGCRWLVAETWKPAQDTLNSSLNNMLRAGFTVIHPRRNWLWKPDGLPGPPTGAA</sequence>
<reference evidence="2 3" key="1">
    <citation type="submission" date="2021-01" db="EMBL/GenBank/DDBJ databases">
        <title>Whole genome shotgun sequence of Planotetraspora mira NBRC 15435.</title>
        <authorList>
            <person name="Komaki H."/>
            <person name="Tamura T."/>
        </authorList>
    </citation>
    <scope>NUCLEOTIDE SEQUENCE [LARGE SCALE GENOMIC DNA]</scope>
    <source>
        <strain evidence="2 3">NBRC 15435</strain>
    </source>
</reference>
<dbReference type="PROSITE" id="PS51186">
    <property type="entry name" value="GNAT"/>
    <property type="match status" value="1"/>
</dbReference>
<organism evidence="2 3">
    <name type="scientific">Planotetraspora mira</name>
    <dbReference type="NCBI Taxonomy" id="58121"/>
    <lineage>
        <taxon>Bacteria</taxon>
        <taxon>Bacillati</taxon>
        <taxon>Actinomycetota</taxon>
        <taxon>Actinomycetes</taxon>
        <taxon>Streptosporangiales</taxon>
        <taxon>Streptosporangiaceae</taxon>
        <taxon>Planotetraspora</taxon>
    </lineage>
</organism>
<evidence type="ECO:0000259" key="1">
    <source>
        <dbReference type="PROSITE" id="PS51186"/>
    </source>
</evidence>
<dbReference type="SUPFAM" id="SSF55729">
    <property type="entry name" value="Acyl-CoA N-acyltransferases (Nat)"/>
    <property type="match status" value="1"/>
</dbReference>
<protein>
    <recommendedName>
        <fullName evidence="1">N-acetyltransferase domain-containing protein</fullName>
    </recommendedName>
</protein>